<evidence type="ECO:0000256" key="1">
    <source>
        <dbReference type="ARBA" id="ARBA00011073"/>
    </source>
</evidence>
<dbReference type="PROSITE" id="PS00138">
    <property type="entry name" value="SUBTILASE_SER"/>
    <property type="match status" value="1"/>
</dbReference>
<dbReference type="InterPro" id="IPR023827">
    <property type="entry name" value="Peptidase_S8_Asp-AS"/>
</dbReference>
<evidence type="ECO:0000256" key="3">
    <source>
        <dbReference type="ARBA" id="ARBA00022801"/>
    </source>
</evidence>
<evidence type="ECO:0000256" key="4">
    <source>
        <dbReference type="ARBA" id="ARBA00022825"/>
    </source>
</evidence>
<proteinExistence type="inferred from homology"/>
<organism evidence="10 11">
    <name type="scientific">Actinophytocola xanthii</name>
    <dbReference type="NCBI Taxonomy" id="1912961"/>
    <lineage>
        <taxon>Bacteria</taxon>
        <taxon>Bacillati</taxon>
        <taxon>Actinomycetota</taxon>
        <taxon>Actinomycetes</taxon>
        <taxon>Pseudonocardiales</taxon>
        <taxon>Pseudonocardiaceae</taxon>
    </lineage>
</organism>
<dbReference type="GO" id="GO:0004252">
    <property type="term" value="F:serine-type endopeptidase activity"/>
    <property type="evidence" value="ECO:0007669"/>
    <property type="project" value="UniProtKB-UniRule"/>
</dbReference>
<dbReference type="PROSITE" id="PS00137">
    <property type="entry name" value="SUBTILASE_HIS"/>
    <property type="match status" value="1"/>
</dbReference>
<name>A0A1Q8CXL9_9PSEU</name>
<keyword evidence="3 6" id="KW-0378">Hydrolase</keyword>
<dbReference type="InterPro" id="IPR036852">
    <property type="entry name" value="Peptidase_S8/S53_dom_sf"/>
</dbReference>
<dbReference type="PRINTS" id="PR00723">
    <property type="entry name" value="SUBTILISIN"/>
</dbReference>
<evidence type="ECO:0000256" key="7">
    <source>
        <dbReference type="RuleBase" id="RU003355"/>
    </source>
</evidence>
<reference evidence="10 11" key="1">
    <citation type="submission" date="2016-12" db="EMBL/GenBank/DDBJ databases">
        <title>The draft genome sequence of Actinophytocola sp. 11-183.</title>
        <authorList>
            <person name="Wang W."/>
            <person name="Yuan L."/>
        </authorList>
    </citation>
    <scope>NUCLEOTIDE SEQUENCE [LARGE SCALE GENOMIC DNA]</scope>
    <source>
        <strain evidence="10 11">11-183</strain>
    </source>
</reference>
<feature type="active site" description="Charge relay system" evidence="5 6">
    <location>
        <position position="410"/>
    </location>
</feature>
<dbReference type="PROSITE" id="PS00136">
    <property type="entry name" value="SUBTILASE_ASP"/>
    <property type="match status" value="1"/>
</dbReference>
<dbReference type="Proteomes" id="UP000185596">
    <property type="component" value="Unassembled WGS sequence"/>
</dbReference>
<dbReference type="Gene3D" id="3.40.50.200">
    <property type="entry name" value="Peptidase S8/S53 domain"/>
    <property type="match status" value="1"/>
</dbReference>
<dbReference type="PANTHER" id="PTHR43806:SF11">
    <property type="entry name" value="CEREVISIN-RELATED"/>
    <property type="match status" value="1"/>
</dbReference>
<dbReference type="SUPFAM" id="SSF52743">
    <property type="entry name" value="Subtilisin-like"/>
    <property type="match status" value="1"/>
</dbReference>
<comment type="similarity">
    <text evidence="1 6 7">Belongs to the peptidase S8 family.</text>
</comment>
<evidence type="ECO:0000256" key="5">
    <source>
        <dbReference type="PIRSR" id="PIRSR615500-1"/>
    </source>
</evidence>
<dbReference type="PANTHER" id="PTHR43806">
    <property type="entry name" value="PEPTIDASE S8"/>
    <property type="match status" value="1"/>
</dbReference>
<feature type="active site" description="Charge relay system" evidence="5 6">
    <location>
        <position position="204"/>
    </location>
</feature>
<evidence type="ECO:0000313" key="10">
    <source>
        <dbReference type="EMBL" id="OLF19106.1"/>
    </source>
</evidence>
<dbReference type="Gene3D" id="2.60.40.10">
    <property type="entry name" value="Immunoglobulins"/>
    <property type="match status" value="1"/>
</dbReference>
<dbReference type="InterPro" id="IPR015500">
    <property type="entry name" value="Peptidase_S8_subtilisin-rel"/>
</dbReference>
<gene>
    <name evidence="10" type="ORF">BU204_03060</name>
</gene>
<keyword evidence="4 6" id="KW-0720">Serine protease</keyword>
<dbReference type="STRING" id="1912961.BU204_03060"/>
<evidence type="ECO:0000256" key="8">
    <source>
        <dbReference type="SAM" id="SignalP"/>
    </source>
</evidence>
<dbReference type="GO" id="GO:0006508">
    <property type="term" value="P:proteolysis"/>
    <property type="evidence" value="ECO:0007669"/>
    <property type="project" value="UniProtKB-KW"/>
</dbReference>
<feature type="domain" description="Peptidase S8/S53" evidence="9">
    <location>
        <begin position="195"/>
        <end position="457"/>
    </location>
</feature>
<dbReference type="InterPro" id="IPR000209">
    <property type="entry name" value="Peptidase_S8/S53_dom"/>
</dbReference>
<feature type="chain" id="PRO_5013022705" description="Peptidase S8/S53 domain-containing protein" evidence="8">
    <location>
        <begin position="20"/>
        <end position="1070"/>
    </location>
</feature>
<dbReference type="Pfam" id="PF00082">
    <property type="entry name" value="Peptidase_S8"/>
    <property type="match status" value="1"/>
</dbReference>
<dbReference type="AlphaFoldDB" id="A0A1Q8CXL9"/>
<dbReference type="GO" id="GO:0005975">
    <property type="term" value="P:carbohydrate metabolic process"/>
    <property type="evidence" value="ECO:0007669"/>
    <property type="project" value="UniProtKB-ARBA"/>
</dbReference>
<dbReference type="EMBL" id="MSIE01000003">
    <property type="protein sequence ID" value="OLF19106.1"/>
    <property type="molecule type" value="Genomic_DNA"/>
</dbReference>
<dbReference type="InterPro" id="IPR023828">
    <property type="entry name" value="Peptidase_S8_Ser-AS"/>
</dbReference>
<evidence type="ECO:0000256" key="6">
    <source>
        <dbReference type="PROSITE-ProRule" id="PRU01240"/>
    </source>
</evidence>
<evidence type="ECO:0000259" key="9">
    <source>
        <dbReference type="Pfam" id="PF00082"/>
    </source>
</evidence>
<feature type="signal peptide" evidence="8">
    <location>
        <begin position="1"/>
        <end position="19"/>
    </location>
</feature>
<keyword evidence="8" id="KW-0732">Signal</keyword>
<keyword evidence="2 6" id="KW-0645">Protease</keyword>
<dbReference type="InterPro" id="IPR022398">
    <property type="entry name" value="Peptidase_S8_His-AS"/>
</dbReference>
<dbReference type="InterPro" id="IPR050131">
    <property type="entry name" value="Peptidase_S8_subtilisin-like"/>
</dbReference>
<sequence>MVAAAITSTTVLVGGPAVAAPAAPPGPPPARTLEKAATVTLVTGDVVTLGGPNGVDVRAGEGREHLGFRSFTDERGDVHVIPEDAVVGVSAGGLDPRLFDVTGLVRAGYDDARRGDLPLIVDYPGATPRAAGFRAVRELPVLSAVAVRADRSPAFWAGARTAARKIWLDGQVQASLEHSVPQIGAPEAWEAGYTGAGTTVAVLDTGIDSTHPDLADAVREARDFTESETGADDRFGHGTHVASIITGAGERYRGVAPDAALLNGKVLADDGSGSESGIIAGMEWAADSGADVINMSLGNRQPSEGNDPLSLAVNRISADTGALFVVSAGNSGPSEESIGSPAAADAALTVGAVDRAEELAEFSSRGPRWGNGAIKPDITAPGVDIVAAKAAHGFLGTPAADGYVSLPGTSMAAPHVAGAAAILAQRHPEWTGETLKATLTSSAKPHPELSVFEQGSGRVDVAAAVSTPVTALPASLSLGTVEWPHHDDEPIVKALTYRNTGTEPVTLNLAVDVRGPNGEPAPEGMFTFSADRLTVPVGGSTEVTLTTDTRVEAADGLYSGAVVASAGDTVVRTPVAVTRGVESHDVTMRLLGDDGNPTPNYMVRFLSLTAPEIYEAYDESGTVVARLPKGEYFLDAVILDNGTITDFVEPRFSVTAPTQETLDPRDGVPISISLDDPDARPGWSIRSYDMTTESGSIGTSRIGQDFDSVRTRPSRTSAPGAFTFGLQASLAEPDGSGQYPGFHASPYLYHVRHTDDSGRVPDDLQLRFTNDQFAKVVSEHAVATPGLMGLRDDVVTMPLPYTLTEYYTPDAPWGGFFAEVEHANAIWPSGLVSRVDTPRTFRLGSTTQERWNVGVFGPGMPYDGEVGSIHRLGNEVVVSVGLFSDGNPRRAGSSGVATGTTELLRNGEVVAKSENPGGVRTRVLPERADYSVRTTATQPGPLSTRVDAEWTFSSGHVEGEEPAAIPALAMRFSPDLDDHNAARAGQRFRFPVHVQRNGAEQPGEVDTPRVEVSYDDGQTWQDVRLRRDRGYWVAEVNHPTDAEFVSLRSSVSDRDGNSMKQTVLHAYALN</sequence>
<keyword evidence="11" id="KW-1185">Reference proteome</keyword>
<dbReference type="PROSITE" id="PS51892">
    <property type="entry name" value="SUBTILASE"/>
    <property type="match status" value="1"/>
</dbReference>
<evidence type="ECO:0000256" key="2">
    <source>
        <dbReference type="ARBA" id="ARBA00022670"/>
    </source>
</evidence>
<accession>A0A1Q8CXL9</accession>
<dbReference type="InterPro" id="IPR013783">
    <property type="entry name" value="Ig-like_fold"/>
</dbReference>
<feature type="active site" description="Charge relay system" evidence="5 6">
    <location>
        <position position="237"/>
    </location>
</feature>
<evidence type="ECO:0000313" key="11">
    <source>
        <dbReference type="Proteomes" id="UP000185596"/>
    </source>
</evidence>
<protein>
    <recommendedName>
        <fullName evidence="9">Peptidase S8/S53 domain-containing protein</fullName>
    </recommendedName>
</protein>
<comment type="caution">
    <text evidence="10">The sequence shown here is derived from an EMBL/GenBank/DDBJ whole genome shotgun (WGS) entry which is preliminary data.</text>
</comment>